<evidence type="ECO:0000256" key="8">
    <source>
        <dbReference type="ARBA" id="ARBA00031688"/>
    </source>
</evidence>
<dbReference type="EC" id="1.11.1.25" evidence="3"/>
<dbReference type="PANTHER" id="PTHR10430">
    <property type="entry name" value="PEROXIREDOXIN"/>
    <property type="match status" value="1"/>
</dbReference>
<name>A0ABD1XRA2_9MARC</name>
<evidence type="ECO:0000313" key="11">
    <source>
        <dbReference type="EMBL" id="KAL2611305.1"/>
    </source>
</evidence>
<evidence type="ECO:0000313" key="12">
    <source>
        <dbReference type="Proteomes" id="UP001605036"/>
    </source>
</evidence>
<evidence type="ECO:0000256" key="2">
    <source>
        <dbReference type="ARBA" id="ARBA00010505"/>
    </source>
</evidence>
<dbReference type="SUPFAM" id="SSF52833">
    <property type="entry name" value="Thioredoxin-like"/>
    <property type="match status" value="1"/>
</dbReference>
<dbReference type="AlphaFoldDB" id="A0ABD1XRA2"/>
<comment type="caution">
    <text evidence="11">The sequence shown here is derived from an EMBL/GenBank/DDBJ whole genome shotgun (WGS) entry which is preliminary data.</text>
</comment>
<comment type="similarity">
    <text evidence="2">Belongs to the peroxiredoxin family. Prx5 subfamily.</text>
</comment>
<organism evidence="11 12">
    <name type="scientific">Riccia fluitans</name>
    <dbReference type="NCBI Taxonomy" id="41844"/>
    <lineage>
        <taxon>Eukaryota</taxon>
        <taxon>Viridiplantae</taxon>
        <taxon>Streptophyta</taxon>
        <taxon>Embryophyta</taxon>
        <taxon>Marchantiophyta</taxon>
        <taxon>Marchantiopsida</taxon>
        <taxon>Marchantiidae</taxon>
        <taxon>Marchantiales</taxon>
        <taxon>Ricciaceae</taxon>
        <taxon>Riccia</taxon>
    </lineage>
</organism>
<feature type="domain" description="Redoxin" evidence="10">
    <location>
        <begin position="6"/>
        <end position="93"/>
    </location>
</feature>
<dbReference type="InterPro" id="IPR037944">
    <property type="entry name" value="PRX5-like"/>
</dbReference>
<keyword evidence="7" id="KW-0676">Redox-active center</keyword>
<keyword evidence="6" id="KW-0560">Oxidoreductase</keyword>
<evidence type="ECO:0000256" key="1">
    <source>
        <dbReference type="ARBA" id="ARBA00001711"/>
    </source>
</evidence>
<keyword evidence="12" id="KW-1185">Reference proteome</keyword>
<keyword evidence="4" id="KW-0575">Peroxidase</keyword>
<evidence type="ECO:0000256" key="3">
    <source>
        <dbReference type="ARBA" id="ARBA00013016"/>
    </source>
</evidence>
<dbReference type="Proteomes" id="UP001605036">
    <property type="component" value="Unassembled WGS sequence"/>
</dbReference>
<evidence type="ECO:0000259" key="10">
    <source>
        <dbReference type="Pfam" id="PF08534"/>
    </source>
</evidence>
<evidence type="ECO:0000256" key="7">
    <source>
        <dbReference type="ARBA" id="ARBA00023284"/>
    </source>
</evidence>
<proteinExistence type="inferred from homology"/>
<accession>A0ABD1XRA2</accession>
<keyword evidence="5" id="KW-0049">Antioxidant</keyword>
<evidence type="ECO:0000256" key="9">
    <source>
        <dbReference type="PIRSR" id="PIRSR637944-1"/>
    </source>
</evidence>
<dbReference type="Pfam" id="PF08534">
    <property type="entry name" value="Redoxin"/>
    <property type="match status" value="1"/>
</dbReference>
<evidence type="ECO:0000256" key="5">
    <source>
        <dbReference type="ARBA" id="ARBA00022862"/>
    </source>
</evidence>
<dbReference type="PANTHER" id="PTHR10430:SF8">
    <property type="entry name" value="PEROXIREDOXIN-2A-RELATED"/>
    <property type="match status" value="1"/>
</dbReference>
<protein>
    <recommendedName>
        <fullName evidence="3">glutaredoxin-dependent peroxiredoxin</fullName>
        <ecNumber evidence="3">1.11.1.25</ecNumber>
    </recommendedName>
    <alternativeName>
        <fullName evidence="8">Glutaredoxin-dependent peroxiredoxin</fullName>
    </alternativeName>
</protein>
<evidence type="ECO:0000256" key="6">
    <source>
        <dbReference type="ARBA" id="ARBA00023002"/>
    </source>
</evidence>
<reference evidence="11 12" key="1">
    <citation type="submission" date="2024-09" db="EMBL/GenBank/DDBJ databases">
        <title>Chromosome-scale assembly of Riccia fluitans.</title>
        <authorList>
            <person name="Paukszto L."/>
            <person name="Sawicki J."/>
            <person name="Karawczyk K."/>
            <person name="Piernik-Szablinska J."/>
            <person name="Szczecinska M."/>
            <person name="Mazdziarz M."/>
        </authorList>
    </citation>
    <scope>NUCLEOTIDE SEQUENCE [LARGE SCALE GENOMIC DNA]</scope>
    <source>
        <strain evidence="11">Rf_01</strain>
        <tissue evidence="11">Aerial parts of the thallus</tissue>
    </source>
</reference>
<feature type="active site" description="Cysteine sulfenic acid (-SOH) intermediate" evidence="9">
    <location>
        <position position="50"/>
    </location>
</feature>
<dbReference type="GO" id="GO:0004601">
    <property type="term" value="F:peroxidase activity"/>
    <property type="evidence" value="ECO:0007669"/>
    <property type="project" value="UniProtKB-KW"/>
</dbReference>
<evidence type="ECO:0000256" key="4">
    <source>
        <dbReference type="ARBA" id="ARBA00022559"/>
    </source>
</evidence>
<dbReference type="InterPro" id="IPR036249">
    <property type="entry name" value="Thioredoxin-like_sf"/>
</dbReference>
<dbReference type="EMBL" id="JBHFFA010000007">
    <property type="protein sequence ID" value="KAL2611305.1"/>
    <property type="molecule type" value="Genomic_DNA"/>
</dbReference>
<dbReference type="InterPro" id="IPR013740">
    <property type="entry name" value="Redoxin"/>
</dbReference>
<dbReference type="Gene3D" id="3.40.30.10">
    <property type="entry name" value="Glutaredoxin"/>
    <property type="match status" value="1"/>
</dbReference>
<comment type="catalytic activity">
    <reaction evidence="1">
        <text>[glutaredoxin]-dithiol + a hydroperoxide = [glutaredoxin]-disulfide + an alcohol + H2O</text>
        <dbReference type="Rhea" id="RHEA:62624"/>
        <dbReference type="Rhea" id="RHEA-COMP:10729"/>
        <dbReference type="Rhea" id="RHEA-COMP:10730"/>
        <dbReference type="ChEBI" id="CHEBI:15377"/>
        <dbReference type="ChEBI" id="CHEBI:29950"/>
        <dbReference type="ChEBI" id="CHEBI:30879"/>
        <dbReference type="ChEBI" id="CHEBI:35924"/>
        <dbReference type="ChEBI" id="CHEBI:50058"/>
        <dbReference type="EC" id="1.11.1.25"/>
    </reaction>
</comment>
<gene>
    <name evidence="11" type="ORF">R1flu_022997</name>
</gene>
<sequence>MAPIAVGEKLPKGELAYIGENGVEKINVTEFAAGKKIVLFGVPGAFTPTCSLKHVPGFLDHGEEIKRKGVSAILCVSVNDPFVMDAWSKTYPKNSDIIKSPTSRRAVRLKSPAPKKFSRRCRWSAVRLTPVDHLPSCHFFNTVIF</sequence>